<evidence type="ECO:0000313" key="2">
    <source>
        <dbReference type="Proteomes" id="UP001148629"/>
    </source>
</evidence>
<evidence type="ECO:0000313" key="1">
    <source>
        <dbReference type="EMBL" id="KAJ3534376.1"/>
    </source>
</evidence>
<reference evidence="1" key="1">
    <citation type="submission" date="2022-08" db="EMBL/GenBank/DDBJ databases">
        <title>Genome Sequence of Fusarium decemcellulare.</title>
        <authorList>
            <person name="Buettner E."/>
        </authorList>
    </citation>
    <scope>NUCLEOTIDE SEQUENCE</scope>
    <source>
        <strain evidence="1">Babe19</strain>
    </source>
</reference>
<organism evidence="1 2">
    <name type="scientific">Fusarium decemcellulare</name>
    <dbReference type="NCBI Taxonomy" id="57161"/>
    <lineage>
        <taxon>Eukaryota</taxon>
        <taxon>Fungi</taxon>
        <taxon>Dikarya</taxon>
        <taxon>Ascomycota</taxon>
        <taxon>Pezizomycotina</taxon>
        <taxon>Sordariomycetes</taxon>
        <taxon>Hypocreomycetidae</taxon>
        <taxon>Hypocreales</taxon>
        <taxon>Nectriaceae</taxon>
        <taxon>Fusarium</taxon>
        <taxon>Fusarium decemcellulare species complex</taxon>
    </lineage>
</organism>
<comment type="caution">
    <text evidence="1">The sequence shown here is derived from an EMBL/GenBank/DDBJ whole genome shotgun (WGS) entry which is preliminary data.</text>
</comment>
<accession>A0ACC1S8P0</accession>
<name>A0ACC1S8P0_9HYPO</name>
<proteinExistence type="predicted"/>
<keyword evidence="2" id="KW-1185">Reference proteome</keyword>
<sequence length="717" mass="78747">MSTAVAERLVGMSLKALGKGAGEEAVKEICSLFMGDIFGGGDGGNAEANAEILAKLDKILSGLDEVKDSLRRIEQAVAQVDADIDAAAIQHEVSTITWLHDSYFDNLKGLSMSRKGSDPASKQDSARFRARLVEISITVKNKIPESLRIIHDFVAGQGNYLGRLAKANVSQAKDIFDFYGQTKLPLIKIAIIENKAIHLLRFAAADPDSNVNFPDGPAAIERASRNIDIQEESLRSSIGPKSHDLVSTILTEYPKPVPACINVYETRGLTYDADGPTWYGGHAIQLWHLEPANDGPIVTDGSKANGFRLKNMNSDKYISIHEEKSIMSLIFYDLPGIDSPTDAAVWTFHLTPDWKFLLRSQAYPNTFFKASIKSGDDNQPRHNVTLTKYGDPTKDTQSFTVNIYRGPINDFWPGNITTMNNRDRLYPGVYLESPNKNYRLTFEGEKFGVWDVDKKLWKWDSGASIDTFSAPYVEFSGSGYLSMCQESKVLKFWGFSFNTGPYSGFMLSVTDEGIVQIGPQTFIEESTSEAQTKQEQIAQNKPDARHIYTNSSGINGSIGAAAVCTTIQAIKSTHMGDDMTSTVYAGELQGISLTLQMAQEDISKGNRRSRVLIYTDNQAAIPSTAKPKGPDTEFRWVPAHIGIQGNENADRAAKEATGWREGDLIGPKAEGLDGRGARPSIFQTHAQTLTYGPGLALRAPQEAQRAAHPVADREDRL</sequence>
<dbReference type="EMBL" id="JANRMS010000788">
    <property type="protein sequence ID" value="KAJ3534376.1"/>
    <property type="molecule type" value="Genomic_DNA"/>
</dbReference>
<dbReference type="Proteomes" id="UP001148629">
    <property type="component" value="Unassembled WGS sequence"/>
</dbReference>
<protein>
    <submittedName>
        <fullName evidence="1">Uncharacterized protein</fullName>
    </submittedName>
</protein>
<gene>
    <name evidence="1" type="ORF">NM208_g7562</name>
</gene>